<feature type="chain" id="PRO_5045704920" evidence="3">
    <location>
        <begin position="47"/>
        <end position="353"/>
    </location>
</feature>
<evidence type="ECO:0000313" key="5">
    <source>
        <dbReference type="EMBL" id="GAA1984423.1"/>
    </source>
</evidence>
<dbReference type="InterPro" id="IPR001638">
    <property type="entry name" value="Solute-binding_3/MltF_N"/>
</dbReference>
<dbReference type="Proteomes" id="UP001500013">
    <property type="component" value="Unassembled WGS sequence"/>
</dbReference>
<evidence type="ECO:0000256" key="1">
    <source>
        <dbReference type="ARBA" id="ARBA00022729"/>
    </source>
</evidence>
<feature type="signal peptide" evidence="3">
    <location>
        <begin position="1"/>
        <end position="46"/>
    </location>
</feature>
<gene>
    <name evidence="5" type="ORF">GCM10009817_27350</name>
</gene>
<feature type="compositionally biased region" description="Low complexity" evidence="2">
    <location>
        <begin position="50"/>
        <end position="70"/>
    </location>
</feature>
<keyword evidence="6" id="KW-1185">Reference proteome</keyword>
<reference evidence="5 6" key="1">
    <citation type="journal article" date="2019" name="Int. J. Syst. Evol. Microbiol.">
        <title>The Global Catalogue of Microorganisms (GCM) 10K type strain sequencing project: providing services to taxonomists for standard genome sequencing and annotation.</title>
        <authorList>
            <consortium name="The Broad Institute Genomics Platform"/>
            <consortium name="The Broad Institute Genome Sequencing Center for Infectious Disease"/>
            <person name="Wu L."/>
            <person name="Ma J."/>
        </authorList>
    </citation>
    <scope>NUCLEOTIDE SEQUENCE [LARGE SCALE GENOMIC DNA]</scope>
    <source>
        <strain evidence="5 6">JCM 15628</strain>
    </source>
</reference>
<dbReference type="Pfam" id="PF00497">
    <property type="entry name" value="SBP_bac_3"/>
    <property type="match status" value="1"/>
</dbReference>
<dbReference type="RefSeq" id="WP_344063397.1">
    <property type="nucleotide sequence ID" value="NZ_BAAAPU010000007.1"/>
</dbReference>
<sequence length="353" mass="36349">MPNHASRPVHADPVTTTLTTSRTSRTSTLRLTLTGLAALAALTVSACSGPAEASSAGSAPSARPGAAAAGINTSPNQQRITAAKDEKAAALLPAAIRARGTITAANAGAGGGTPPLVFTADDDKTVIGVEVDLAHLFADKLGLKVETPATSWENVFLGIDSGRYDVALTNVTVTEERKQKYDFATYRKDDLAFEAPKGGTWRVTSGKDIAGKTIAVGSGTNQEKILLDWNKANVAAGLAPANIKYFQSQTDYYLALASHRIDAYFGPNPSVAYHVATAGQTEAIGHFSGAGESLQGLIAVLTKKGSGLAAPYAAAINSAIADGSYAKVLARWNLSSEAVAKSEVNPPGLPKTS</sequence>
<dbReference type="CDD" id="cd01004">
    <property type="entry name" value="PBP2_MidA_like"/>
    <property type="match status" value="1"/>
</dbReference>
<comment type="caution">
    <text evidence="5">The sequence shown here is derived from an EMBL/GenBank/DDBJ whole genome shotgun (WGS) entry which is preliminary data.</text>
</comment>
<dbReference type="PANTHER" id="PTHR35936:SF17">
    <property type="entry name" value="ARGININE-BINDING EXTRACELLULAR PROTEIN ARTP"/>
    <property type="match status" value="1"/>
</dbReference>
<evidence type="ECO:0000256" key="3">
    <source>
        <dbReference type="SAM" id="SignalP"/>
    </source>
</evidence>
<accession>A0ABN2SDX3</accession>
<organism evidence="5 6">
    <name type="scientific">Terrabacter lapilli</name>
    <dbReference type="NCBI Taxonomy" id="436231"/>
    <lineage>
        <taxon>Bacteria</taxon>
        <taxon>Bacillati</taxon>
        <taxon>Actinomycetota</taxon>
        <taxon>Actinomycetes</taxon>
        <taxon>Micrococcales</taxon>
        <taxon>Intrasporangiaceae</taxon>
        <taxon>Terrabacter</taxon>
    </lineage>
</organism>
<keyword evidence="1 3" id="KW-0732">Signal</keyword>
<feature type="region of interest" description="Disordered" evidence="2">
    <location>
        <begin position="1"/>
        <end position="23"/>
    </location>
</feature>
<evidence type="ECO:0000313" key="6">
    <source>
        <dbReference type="Proteomes" id="UP001500013"/>
    </source>
</evidence>
<protein>
    <submittedName>
        <fullName evidence="5">ABC transporter substrate-binding protein</fullName>
    </submittedName>
</protein>
<name>A0ABN2SDX3_9MICO</name>
<dbReference type="PANTHER" id="PTHR35936">
    <property type="entry name" value="MEMBRANE-BOUND LYTIC MUREIN TRANSGLYCOSYLASE F"/>
    <property type="match status" value="1"/>
</dbReference>
<proteinExistence type="predicted"/>
<dbReference type="SMART" id="SM00062">
    <property type="entry name" value="PBPb"/>
    <property type="match status" value="1"/>
</dbReference>
<evidence type="ECO:0000259" key="4">
    <source>
        <dbReference type="SMART" id="SM00062"/>
    </source>
</evidence>
<evidence type="ECO:0000256" key="2">
    <source>
        <dbReference type="SAM" id="MobiDB-lite"/>
    </source>
</evidence>
<feature type="domain" description="Solute-binding protein family 3/N-terminal" evidence="4">
    <location>
        <begin position="104"/>
        <end position="336"/>
    </location>
</feature>
<feature type="region of interest" description="Disordered" evidence="2">
    <location>
        <begin position="50"/>
        <end position="79"/>
    </location>
</feature>
<dbReference type="EMBL" id="BAAAPU010000007">
    <property type="protein sequence ID" value="GAA1984423.1"/>
    <property type="molecule type" value="Genomic_DNA"/>
</dbReference>
<dbReference type="SUPFAM" id="SSF53850">
    <property type="entry name" value="Periplasmic binding protein-like II"/>
    <property type="match status" value="1"/>
</dbReference>
<dbReference type="Gene3D" id="3.40.190.10">
    <property type="entry name" value="Periplasmic binding protein-like II"/>
    <property type="match status" value="2"/>
</dbReference>